<reference evidence="6 7" key="1">
    <citation type="journal article" date="2024" name="Nat. Commun.">
        <title>Phylogenomics reveals the evolutionary origins of lichenization in chlorophyte algae.</title>
        <authorList>
            <person name="Puginier C."/>
            <person name="Libourel C."/>
            <person name="Otte J."/>
            <person name="Skaloud P."/>
            <person name="Haon M."/>
            <person name="Grisel S."/>
            <person name="Petersen M."/>
            <person name="Berrin J.G."/>
            <person name="Delaux P.M."/>
            <person name="Dal Grande F."/>
            <person name="Keller J."/>
        </authorList>
    </citation>
    <scope>NUCLEOTIDE SEQUENCE [LARGE SCALE GENOMIC DNA]</scope>
    <source>
        <strain evidence="6 7">SAG 2145</strain>
    </source>
</reference>
<evidence type="ECO:0000256" key="3">
    <source>
        <dbReference type="ARBA" id="ARBA00023157"/>
    </source>
</evidence>
<evidence type="ECO:0000313" key="7">
    <source>
        <dbReference type="Proteomes" id="UP001438707"/>
    </source>
</evidence>
<dbReference type="PANTHER" id="PTHR46281">
    <property type="entry name" value="CYTOCHROME C OXIDASE SUBUNIT 6B"/>
    <property type="match status" value="1"/>
</dbReference>
<keyword evidence="7" id="KW-1185">Reference proteome</keyword>
<comment type="caution">
    <text evidence="6">The sequence shown here is derived from an EMBL/GenBank/DDBJ whole genome shotgun (WGS) entry which is preliminary data.</text>
</comment>
<accession>A0AAW1QMT0</accession>
<evidence type="ECO:0000256" key="1">
    <source>
        <dbReference type="ARBA" id="ARBA00004173"/>
    </source>
</evidence>
<proteinExistence type="predicted"/>
<feature type="compositionally biased region" description="Acidic residues" evidence="4">
    <location>
        <begin position="243"/>
        <end position="263"/>
    </location>
</feature>
<comment type="subcellular location">
    <subcellularLocation>
        <location evidence="1">Mitochondrion</location>
    </subcellularLocation>
</comment>
<dbReference type="InterPro" id="IPR003213">
    <property type="entry name" value="Cyt_c_oxidase_su6B"/>
</dbReference>
<keyword evidence="3" id="KW-1015">Disulfide bond</keyword>
<dbReference type="GO" id="GO:0005739">
    <property type="term" value="C:mitochondrion"/>
    <property type="evidence" value="ECO:0007669"/>
    <property type="project" value="UniProtKB-SubCell"/>
</dbReference>
<evidence type="ECO:0000256" key="2">
    <source>
        <dbReference type="ARBA" id="ARBA00023128"/>
    </source>
</evidence>
<dbReference type="Pfam" id="PF07802">
    <property type="entry name" value="GCK"/>
    <property type="match status" value="1"/>
</dbReference>
<dbReference type="InterPro" id="IPR012891">
    <property type="entry name" value="GCK_dom"/>
</dbReference>
<feature type="domain" description="GCK" evidence="5">
    <location>
        <begin position="91"/>
        <end position="173"/>
    </location>
</feature>
<dbReference type="Pfam" id="PF02297">
    <property type="entry name" value="COX6B"/>
    <property type="match status" value="1"/>
</dbReference>
<dbReference type="GO" id="GO:0045277">
    <property type="term" value="C:respiratory chain complex IV"/>
    <property type="evidence" value="ECO:0007669"/>
    <property type="project" value="InterPro"/>
</dbReference>
<dbReference type="EMBL" id="JALJOS010000032">
    <property type="protein sequence ID" value="KAK9822426.1"/>
    <property type="molecule type" value="Genomic_DNA"/>
</dbReference>
<evidence type="ECO:0000259" key="5">
    <source>
        <dbReference type="SMART" id="SM01227"/>
    </source>
</evidence>
<dbReference type="Proteomes" id="UP001438707">
    <property type="component" value="Unassembled WGS sequence"/>
</dbReference>
<keyword evidence="2" id="KW-0496">Mitochondrion</keyword>
<gene>
    <name evidence="6" type="ORF">WJX74_006262</name>
</gene>
<feature type="compositionally biased region" description="Basic and acidic residues" evidence="4">
    <location>
        <begin position="201"/>
        <end position="214"/>
    </location>
</feature>
<organism evidence="6 7">
    <name type="scientific">Apatococcus lobatus</name>
    <dbReference type="NCBI Taxonomy" id="904363"/>
    <lineage>
        <taxon>Eukaryota</taxon>
        <taxon>Viridiplantae</taxon>
        <taxon>Chlorophyta</taxon>
        <taxon>core chlorophytes</taxon>
        <taxon>Trebouxiophyceae</taxon>
        <taxon>Chlorellales</taxon>
        <taxon>Chlorellaceae</taxon>
        <taxon>Apatococcus</taxon>
    </lineage>
</organism>
<dbReference type="SUPFAM" id="SSF47694">
    <property type="entry name" value="Cytochrome c oxidase subunit h"/>
    <property type="match status" value="1"/>
</dbReference>
<evidence type="ECO:0000256" key="4">
    <source>
        <dbReference type="SAM" id="MobiDB-lite"/>
    </source>
</evidence>
<dbReference type="InterPro" id="IPR048280">
    <property type="entry name" value="COX6B-like"/>
</dbReference>
<feature type="region of interest" description="Disordered" evidence="4">
    <location>
        <begin position="179"/>
        <end position="280"/>
    </location>
</feature>
<name>A0AAW1QMT0_9CHLO</name>
<dbReference type="Gene3D" id="1.10.287.2900">
    <property type="match status" value="1"/>
</dbReference>
<evidence type="ECO:0000313" key="6">
    <source>
        <dbReference type="EMBL" id="KAK9822426.1"/>
    </source>
</evidence>
<dbReference type="PANTHER" id="PTHR46281:SF8">
    <property type="entry name" value="CYTOCHROME C OXIDASE SUBUNIT 12, MITOCHONDRIAL"/>
    <property type="match status" value="1"/>
</dbReference>
<dbReference type="SMART" id="SM01227">
    <property type="entry name" value="GCK"/>
    <property type="match status" value="1"/>
</dbReference>
<dbReference type="AlphaFoldDB" id="A0AAW1QMT0"/>
<dbReference type="Gene3D" id="1.10.10.140">
    <property type="entry name" value="Cytochrome c oxidase, subunit VIb"/>
    <property type="match status" value="1"/>
</dbReference>
<dbReference type="InterPro" id="IPR036549">
    <property type="entry name" value="CX6/COA6-like_sf"/>
</dbReference>
<dbReference type="PROSITE" id="PS51808">
    <property type="entry name" value="CHCH"/>
    <property type="match status" value="1"/>
</dbReference>
<protein>
    <recommendedName>
        <fullName evidence="5">GCK domain-containing protein</fullName>
    </recommendedName>
</protein>
<dbReference type="CDD" id="cd00926">
    <property type="entry name" value="Cyt_c_Oxidase_VIb"/>
    <property type="match status" value="1"/>
</dbReference>
<sequence>MGKIPLQCTAVRFTSLQICLRQSRPVDLLDVRHRLFSIRPSFCSKQAVESASAAFLDVQVSFKPCSLITMSDTFVPRKAQDPETVEGDEEETCGFCKFMKAGGCKAEFAGWETCVDQARGQQQDFTEGCREQTQALQQCMLDNREYYAPLLEGQTLASDAAAESSEDHSEAAVLADDMAENKQDEPTPDQPTETEGPQPEPEVHQSEDDSRGNEEAEDSSGSGEPFDIPHAGGEDKTGMPGEPEPEPEEEEGGGEIEEEEEPAPPEVKVESTPFDVRFPGTNQARHCYTRYNEYHKCAKQNGEEDERCNVFQKAYRSICPGEWVERWNEQRETGTWPGRW</sequence>